<dbReference type="GO" id="GO:0003677">
    <property type="term" value="F:DNA binding"/>
    <property type="evidence" value="ECO:0007669"/>
    <property type="project" value="UniProtKB-KW"/>
</dbReference>
<evidence type="ECO:0000313" key="5">
    <source>
        <dbReference type="Proteomes" id="UP000746751"/>
    </source>
</evidence>
<dbReference type="Proteomes" id="UP000746751">
    <property type="component" value="Unassembled WGS sequence"/>
</dbReference>
<evidence type="ECO:0000256" key="2">
    <source>
        <dbReference type="SAM" id="Phobius"/>
    </source>
</evidence>
<feature type="domain" description="HTH cro/C1-type" evidence="3">
    <location>
        <begin position="7"/>
        <end position="61"/>
    </location>
</feature>
<name>A0A921IQ54_9ACTN</name>
<dbReference type="EMBL" id="DYVF01000042">
    <property type="protein sequence ID" value="HJG31037.1"/>
    <property type="molecule type" value="Genomic_DNA"/>
</dbReference>
<dbReference type="PANTHER" id="PTHR46558">
    <property type="entry name" value="TRACRIPTIONAL REGULATORY PROTEIN-RELATED-RELATED"/>
    <property type="match status" value="1"/>
</dbReference>
<sequence>MVIGSAVREHRMAAGWTQGELARRVYVTRQTVNNWEAGKTLPDTQSLRLLAEAFETSMDDLAGTALPEIERAAEARHELLGLLARFAIAIIGCVVIAIPYMVLRHHASDSIGDPENSTYQGFWLLCSMLMFACAIWGSLLRSRIHRLMRKRDMDDAVALMRFLEGSPKSSPVPDTFLYRVVLPHWNAVWFLSSVVLATIILLIALLLTI</sequence>
<keyword evidence="2" id="KW-0472">Membrane</keyword>
<dbReference type="PANTHER" id="PTHR46558:SF4">
    <property type="entry name" value="DNA-BIDING PHAGE PROTEIN"/>
    <property type="match status" value="1"/>
</dbReference>
<dbReference type="Gene3D" id="1.10.260.40">
    <property type="entry name" value="lambda repressor-like DNA-binding domains"/>
    <property type="match status" value="1"/>
</dbReference>
<keyword evidence="1" id="KW-0238">DNA-binding</keyword>
<dbReference type="Pfam" id="PF01381">
    <property type="entry name" value="HTH_3"/>
    <property type="match status" value="1"/>
</dbReference>
<dbReference type="AlphaFoldDB" id="A0A921IQ54"/>
<comment type="caution">
    <text evidence="4">The sequence shown here is derived from an EMBL/GenBank/DDBJ whole genome shotgun (WGS) entry which is preliminary data.</text>
</comment>
<keyword evidence="2" id="KW-0812">Transmembrane</keyword>
<organism evidence="4 5">
    <name type="scientific">Collinsella ihumii</name>
    <dbReference type="NCBI Taxonomy" id="1720204"/>
    <lineage>
        <taxon>Bacteria</taxon>
        <taxon>Bacillati</taxon>
        <taxon>Actinomycetota</taxon>
        <taxon>Coriobacteriia</taxon>
        <taxon>Coriobacteriales</taxon>
        <taxon>Coriobacteriaceae</taxon>
        <taxon>Collinsella</taxon>
    </lineage>
</organism>
<feature type="transmembrane region" description="Helical" evidence="2">
    <location>
        <begin position="122"/>
        <end position="140"/>
    </location>
</feature>
<accession>A0A921IQ54</accession>
<keyword evidence="2" id="KW-1133">Transmembrane helix</keyword>
<gene>
    <name evidence="4" type="ORF">K8U80_06535</name>
</gene>
<reference evidence="4" key="2">
    <citation type="submission" date="2021-09" db="EMBL/GenBank/DDBJ databases">
        <authorList>
            <person name="Gilroy R."/>
        </authorList>
    </citation>
    <scope>NUCLEOTIDE SEQUENCE</scope>
    <source>
        <strain evidence="4">ChiGjej2B2-7701</strain>
    </source>
</reference>
<evidence type="ECO:0000259" key="3">
    <source>
        <dbReference type="PROSITE" id="PS50943"/>
    </source>
</evidence>
<dbReference type="InterPro" id="IPR010982">
    <property type="entry name" value="Lambda_DNA-bd_dom_sf"/>
</dbReference>
<feature type="transmembrane region" description="Helical" evidence="2">
    <location>
        <begin position="187"/>
        <end position="207"/>
    </location>
</feature>
<dbReference type="PROSITE" id="PS50943">
    <property type="entry name" value="HTH_CROC1"/>
    <property type="match status" value="1"/>
</dbReference>
<reference evidence="4" key="1">
    <citation type="journal article" date="2021" name="PeerJ">
        <title>Extensive microbial diversity within the chicken gut microbiome revealed by metagenomics and culture.</title>
        <authorList>
            <person name="Gilroy R."/>
            <person name="Ravi A."/>
            <person name="Getino M."/>
            <person name="Pursley I."/>
            <person name="Horton D.L."/>
            <person name="Alikhan N.F."/>
            <person name="Baker D."/>
            <person name="Gharbi K."/>
            <person name="Hall N."/>
            <person name="Watson M."/>
            <person name="Adriaenssens E.M."/>
            <person name="Foster-Nyarko E."/>
            <person name="Jarju S."/>
            <person name="Secka A."/>
            <person name="Antonio M."/>
            <person name="Oren A."/>
            <person name="Chaudhuri R.R."/>
            <person name="La Ragione R."/>
            <person name="Hildebrand F."/>
            <person name="Pallen M.J."/>
        </authorList>
    </citation>
    <scope>NUCLEOTIDE SEQUENCE</scope>
    <source>
        <strain evidence="4">ChiGjej2B2-7701</strain>
    </source>
</reference>
<protein>
    <submittedName>
        <fullName evidence="4">Helix-turn-helix domain-containing protein</fullName>
    </submittedName>
</protein>
<proteinExistence type="predicted"/>
<evidence type="ECO:0000256" key="1">
    <source>
        <dbReference type="ARBA" id="ARBA00023125"/>
    </source>
</evidence>
<dbReference type="SMART" id="SM00530">
    <property type="entry name" value="HTH_XRE"/>
    <property type="match status" value="1"/>
</dbReference>
<evidence type="ECO:0000313" key="4">
    <source>
        <dbReference type="EMBL" id="HJG31037.1"/>
    </source>
</evidence>
<dbReference type="CDD" id="cd00093">
    <property type="entry name" value="HTH_XRE"/>
    <property type="match status" value="1"/>
</dbReference>
<dbReference type="SUPFAM" id="SSF47413">
    <property type="entry name" value="lambda repressor-like DNA-binding domains"/>
    <property type="match status" value="1"/>
</dbReference>
<feature type="transmembrane region" description="Helical" evidence="2">
    <location>
        <begin position="79"/>
        <end position="102"/>
    </location>
</feature>
<dbReference type="InterPro" id="IPR001387">
    <property type="entry name" value="Cro/C1-type_HTH"/>
</dbReference>